<name>A0A0W0F4B5_MONRR</name>
<evidence type="ECO:0000313" key="2">
    <source>
        <dbReference type="Proteomes" id="UP000054988"/>
    </source>
</evidence>
<proteinExistence type="predicted"/>
<dbReference type="PANTHER" id="PTHR39596">
    <property type="match status" value="1"/>
</dbReference>
<dbReference type="Proteomes" id="UP000054988">
    <property type="component" value="Unassembled WGS sequence"/>
</dbReference>
<organism evidence="1 2">
    <name type="scientific">Moniliophthora roreri</name>
    <name type="common">Frosty pod rot fungus</name>
    <name type="synonym">Monilia roreri</name>
    <dbReference type="NCBI Taxonomy" id="221103"/>
    <lineage>
        <taxon>Eukaryota</taxon>
        <taxon>Fungi</taxon>
        <taxon>Dikarya</taxon>
        <taxon>Basidiomycota</taxon>
        <taxon>Agaricomycotina</taxon>
        <taxon>Agaricomycetes</taxon>
        <taxon>Agaricomycetidae</taxon>
        <taxon>Agaricales</taxon>
        <taxon>Marasmiineae</taxon>
        <taxon>Marasmiaceae</taxon>
        <taxon>Moniliophthora</taxon>
    </lineage>
</organism>
<dbReference type="EMBL" id="LATX01002348">
    <property type="protein sequence ID" value="KTB31182.1"/>
    <property type="molecule type" value="Genomic_DNA"/>
</dbReference>
<dbReference type="PANTHER" id="PTHR39596:SF4">
    <property type="entry name" value="HET DOMAIN PROTEIN (AFU_ORTHOLOGUE AFUA_3G03140)-RELATED"/>
    <property type="match status" value="1"/>
</dbReference>
<comment type="caution">
    <text evidence="1">The sequence shown here is derived from an EMBL/GenBank/DDBJ whole genome shotgun (WGS) entry which is preliminary data.</text>
</comment>
<evidence type="ECO:0000313" key="1">
    <source>
        <dbReference type="EMBL" id="KTB31182.1"/>
    </source>
</evidence>
<reference evidence="1 2" key="1">
    <citation type="submission" date="2015-12" db="EMBL/GenBank/DDBJ databases">
        <title>Draft genome sequence of Moniliophthora roreri, the causal agent of frosty pod rot of cacao.</title>
        <authorList>
            <person name="Aime M.C."/>
            <person name="Diaz-Valderrama J.R."/>
            <person name="Kijpornyongpan T."/>
            <person name="Phillips-Mora W."/>
        </authorList>
    </citation>
    <scope>NUCLEOTIDE SEQUENCE [LARGE SCALE GENOMIC DNA]</scope>
    <source>
        <strain evidence="1 2">MCA 2952</strain>
    </source>
</reference>
<dbReference type="AlphaFoldDB" id="A0A0W0F4B5"/>
<accession>A0A0W0F4B5</accession>
<protein>
    <submittedName>
        <fullName evidence="1">Uncharacterized protein</fullName>
    </submittedName>
</protein>
<gene>
    <name evidence="1" type="ORF">WG66_16244</name>
</gene>
<sequence>MSDSEPTINRTQLWRWKYHRGGPANLSNITDCGTRRSTGTRWYLLARRALRSGRRRSTPHYRRWYSQQCSTSSPKEESLLRGATSGRMQRIWTLQEGMLARELLFEVSDGFIDVTHLDSVIFTLSKELISLLRHRSGKTTATAKKLQDILPSPPHLVYNDLIPLLRYRKTSKPQDETSAVAGLLRIDASELVAESSAESRMRKLLLLCKHLPRIAAVHGRNTERIKLSRFTWAPASITNMFWMSDSSDAYMATCIKQGLYRTYSVIHFLTTTKDPTIMSVVETTMEDSSEASCRC</sequence>